<sequence length="78" mass="9430">MATMPKVRYSFLTISCDSEDWLLFLVNVCLHASCSLFYHHLWKRVVHPRKNAKRYFFLLRDVFEWWFMVILPGAMMVS</sequence>
<keyword evidence="1" id="KW-1133">Transmembrane helix</keyword>
<protein>
    <submittedName>
        <fullName evidence="2">Uncharacterized protein</fullName>
    </submittedName>
</protein>
<dbReference type="EMBL" id="MCGE01000003">
    <property type="protein sequence ID" value="ORZ23252.1"/>
    <property type="molecule type" value="Genomic_DNA"/>
</dbReference>
<name>A0A1X2IW55_9FUNG</name>
<proteinExistence type="predicted"/>
<keyword evidence="3" id="KW-1185">Reference proteome</keyword>
<dbReference type="AlphaFoldDB" id="A0A1X2IW55"/>
<gene>
    <name evidence="2" type="ORF">BCR42DRAFT_432925</name>
</gene>
<feature type="transmembrane region" description="Helical" evidence="1">
    <location>
        <begin position="20"/>
        <end position="38"/>
    </location>
</feature>
<accession>A0A1X2IW55</accession>
<keyword evidence="1" id="KW-0812">Transmembrane</keyword>
<reference evidence="2 3" key="1">
    <citation type="submission" date="2016-07" db="EMBL/GenBank/DDBJ databases">
        <title>Pervasive Adenine N6-methylation of Active Genes in Fungi.</title>
        <authorList>
            <consortium name="DOE Joint Genome Institute"/>
            <person name="Mondo S.J."/>
            <person name="Dannebaum R.O."/>
            <person name="Kuo R.C."/>
            <person name="Labutti K."/>
            <person name="Haridas S."/>
            <person name="Kuo A."/>
            <person name="Salamov A."/>
            <person name="Ahrendt S.R."/>
            <person name="Lipzen A."/>
            <person name="Sullivan W."/>
            <person name="Andreopoulos W.B."/>
            <person name="Clum A."/>
            <person name="Lindquist E."/>
            <person name="Daum C."/>
            <person name="Ramamoorthy G.K."/>
            <person name="Gryganskyi A."/>
            <person name="Culley D."/>
            <person name="Magnuson J.K."/>
            <person name="James T.Y."/>
            <person name="O'Malley M.A."/>
            <person name="Stajich J.E."/>
            <person name="Spatafora J.W."/>
            <person name="Visel A."/>
            <person name="Grigoriev I.V."/>
        </authorList>
    </citation>
    <scope>NUCLEOTIDE SEQUENCE [LARGE SCALE GENOMIC DNA]</scope>
    <source>
        <strain evidence="2 3">NRRL 1336</strain>
    </source>
</reference>
<keyword evidence="1" id="KW-0472">Membrane</keyword>
<organism evidence="2 3">
    <name type="scientific">Absidia repens</name>
    <dbReference type="NCBI Taxonomy" id="90262"/>
    <lineage>
        <taxon>Eukaryota</taxon>
        <taxon>Fungi</taxon>
        <taxon>Fungi incertae sedis</taxon>
        <taxon>Mucoromycota</taxon>
        <taxon>Mucoromycotina</taxon>
        <taxon>Mucoromycetes</taxon>
        <taxon>Mucorales</taxon>
        <taxon>Cunninghamellaceae</taxon>
        <taxon>Absidia</taxon>
    </lineage>
</organism>
<evidence type="ECO:0000313" key="2">
    <source>
        <dbReference type="EMBL" id="ORZ23252.1"/>
    </source>
</evidence>
<dbReference type="Proteomes" id="UP000193560">
    <property type="component" value="Unassembled WGS sequence"/>
</dbReference>
<evidence type="ECO:0000313" key="3">
    <source>
        <dbReference type="Proteomes" id="UP000193560"/>
    </source>
</evidence>
<feature type="transmembrane region" description="Helical" evidence="1">
    <location>
        <begin position="58"/>
        <end position="77"/>
    </location>
</feature>
<evidence type="ECO:0000256" key="1">
    <source>
        <dbReference type="SAM" id="Phobius"/>
    </source>
</evidence>
<comment type="caution">
    <text evidence="2">The sequence shown here is derived from an EMBL/GenBank/DDBJ whole genome shotgun (WGS) entry which is preliminary data.</text>
</comment>